<comment type="caution">
    <text evidence="3">The sequence shown here is derived from an EMBL/GenBank/DDBJ whole genome shotgun (WGS) entry which is preliminary data.</text>
</comment>
<reference evidence="3 4" key="1">
    <citation type="journal article" date="2014" name="Mol. Biol. Evol.">
        <title>Massive expansion of Ubiquitination-related gene families within the Chlamydiae.</title>
        <authorList>
            <person name="Domman D."/>
            <person name="Collingro A."/>
            <person name="Lagkouvardos I."/>
            <person name="Gehre L."/>
            <person name="Weinmaier T."/>
            <person name="Rattei T."/>
            <person name="Subtil A."/>
            <person name="Horn M."/>
        </authorList>
    </citation>
    <scope>NUCLEOTIDE SEQUENCE [LARGE SCALE GENOMIC DNA]</scope>
    <source>
        <strain evidence="3 4">OEW1</strain>
    </source>
</reference>
<dbReference type="InterPro" id="IPR036188">
    <property type="entry name" value="FAD/NAD-bd_sf"/>
</dbReference>
<dbReference type="SUPFAM" id="SSF54373">
    <property type="entry name" value="FAD-linked reductases, C-terminal domain"/>
    <property type="match status" value="1"/>
</dbReference>
<evidence type="ECO:0000313" key="4">
    <source>
        <dbReference type="Proteomes" id="UP000031307"/>
    </source>
</evidence>
<gene>
    <name evidence="3" type="ORF">DB43_FM00130</name>
</gene>
<protein>
    <recommendedName>
        <fullName evidence="2">FAD dependent oxidoreductase domain-containing protein</fullName>
    </recommendedName>
</protein>
<evidence type="ECO:0000256" key="1">
    <source>
        <dbReference type="SAM" id="Phobius"/>
    </source>
</evidence>
<dbReference type="SUPFAM" id="SSF51971">
    <property type="entry name" value="Nucleotide-binding domain"/>
    <property type="match status" value="1"/>
</dbReference>
<feature type="domain" description="FAD dependent oxidoreductase" evidence="2">
    <location>
        <begin position="6"/>
        <end position="324"/>
    </location>
</feature>
<proteinExistence type="predicted"/>
<dbReference type="AlphaFoldDB" id="A0A0C1C2P3"/>
<dbReference type="InterPro" id="IPR006076">
    <property type="entry name" value="FAD-dep_OxRdtase"/>
</dbReference>
<name>A0A0C1C2P3_9BACT</name>
<dbReference type="Pfam" id="PF01266">
    <property type="entry name" value="DAO"/>
    <property type="match status" value="1"/>
</dbReference>
<accession>A0A0C1C2P3</accession>
<dbReference type="Gene3D" id="3.50.50.60">
    <property type="entry name" value="FAD/NAD(P)-binding domain"/>
    <property type="match status" value="1"/>
</dbReference>
<keyword evidence="1" id="KW-1133">Transmembrane helix</keyword>
<dbReference type="PATRIC" id="fig|83552.4.peg.948"/>
<keyword evidence="1" id="KW-0812">Transmembrane</keyword>
<dbReference type="PANTHER" id="PTHR13847">
    <property type="entry name" value="SARCOSINE DEHYDROGENASE-RELATED"/>
    <property type="match status" value="1"/>
</dbReference>
<dbReference type="PANTHER" id="PTHR13847:SF261">
    <property type="entry name" value="FAD-DEPENDENT OXIDOREDUCTASE FAMILY PROTEIN"/>
    <property type="match status" value="1"/>
</dbReference>
<sequence>MRETMRIAIIGAGFSGLAAAWYFLQQPHLEVTVFDKKGIGGGASGVAAGLLHPYAGAHAKLNRFGKEGWEESCHLIEIAEEALGMPVADRNGLLRLALNDQQVSDFTLSSTRYSDVQFFSEAQCQQHVPGVKAIAGIFIHTAMAVYSDLYLQGLWKACKRKGAEFLQQEIKRLDEVSQFDCVVIAAGGEIMQLIDATRYSLTLIKGQLLELEWPQGLAPLSFPLSSQAYLTMSPDRKTCLVGSTFEKQFTDLQVDLEQAIQEIIPKAAAFFPAIQTMKIVKGYAGVRIASKNHLPFYEKIDAKTWIITGMGSKGLLYHALYAKQLGVEIGRTN</sequence>
<dbReference type="Gene3D" id="3.30.9.10">
    <property type="entry name" value="D-Amino Acid Oxidase, subunit A, domain 2"/>
    <property type="match status" value="1"/>
</dbReference>
<evidence type="ECO:0000313" key="3">
    <source>
        <dbReference type="EMBL" id="KIA77861.1"/>
    </source>
</evidence>
<evidence type="ECO:0000259" key="2">
    <source>
        <dbReference type="Pfam" id="PF01266"/>
    </source>
</evidence>
<organism evidence="3 4">
    <name type="scientific">Parachlamydia acanthamoebae</name>
    <dbReference type="NCBI Taxonomy" id="83552"/>
    <lineage>
        <taxon>Bacteria</taxon>
        <taxon>Pseudomonadati</taxon>
        <taxon>Chlamydiota</taxon>
        <taxon>Chlamydiia</taxon>
        <taxon>Parachlamydiales</taxon>
        <taxon>Parachlamydiaceae</taxon>
        <taxon>Parachlamydia</taxon>
    </lineage>
</organism>
<dbReference type="EMBL" id="JSAM01000057">
    <property type="protein sequence ID" value="KIA77861.1"/>
    <property type="molecule type" value="Genomic_DNA"/>
</dbReference>
<dbReference type="Proteomes" id="UP000031307">
    <property type="component" value="Unassembled WGS sequence"/>
</dbReference>
<keyword evidence="1" id="KW-0472">Membrane</keyword>
<feature type="transmembrane region" description="Helical" evidence="1">
    <location>
        <begin position="7"/>
        <end position="24"/>
    </location>
</feature>
<dbReference type="GO" id="GO:0005737">
    <property type="term" value="C:cytoplasm"/>
    <property type="evidence" value="ECO:0007669"/>
    <property type="project" value="TreeGrafter"/>
</dbReference>